<feature type="transmembrane region" description="Helical" evidence="8">
    <location>
        <begin position="455"/>
        <end position="472"/>
    </location>
</feature>
<keyword evidence="7" id="KW-0012">Acyltransferase</keyword>
<keyword evidence="7" id="KW-0808">Transferase</keyword>
<dbReference type="AlphaFoldDB" id="A0A923LC92"/>
<feature type="transmembrane region" description="Helical" evidence="8">
    <location>
        <begin position="359"/>
        <end position="376"/>
    </location>
</feature>
<dbReference type="InterPro" id="IPR051085">
    <property type="entry name" value="MB_O-acyltransferase"/>
</dbReference>
<protein>
    <submittedName>
        <fullName evidence="9">MBOAT family protein</fullName>
    </submittedName>
</protein>
<dbReference type="Proteomes" id="UP000649345">
    <property type="component" value="Unassembled WGS sequence"/>
</dbReference>
<evidence type="ECO:0000256" key="5">
    <source>
        <dbReference type="ARBA" id="ARBA00022989"/>
    </source>
</evidence>
<feature type="transmembrane region" description="Helical" evidence="8">
    <location>
        <begin position="312"/>
        <end position="338"/>
    </location>
</feature>
<feature type="transmembrane region" description="Helical" evidence="8">
    <location>
        <begin position="7"/>
        <end position="23"/>
    </location>
</feature>
<dbReference type="PANTHER" id="PTHR13285:SF18">
    <property type="entry name" value="PROTEIN-CYSTEINE N-PALMITOYLTRANSFERASE RASP"/>
    <property type="match status" value="1"/>
</dbReference>
<feature type="transmembrane region" description="Helical" evidence="8">
    <location>
        <begin position="150"/>
        <end position="168"/>
    </location>
</feature>
<feature type="transmembrane region" description="Helical" evidence="8">
    <location>
        <begin position="43"/>
        <end position="64"/>
    </location>
</feature>
<dbReference type="GO" id="GO:0005886">
    <property type="term" value="C:plasma membrane"/>
    <property type="evidence" value="ECO:0007669"/>
    <property type="project" value="UniProtKB-SubCell"/>
</dbReference>
<accession>A0A923LC92</accession>
<evidence type="ECO:0000313" key="10">
    <source>
        <dbReference type="Proteomes" id="UP000649345"/>
    </source>
</evidence>
<evidence type="ECO:0000256" key="3">
    <source>
        <dbReference type="ARBA" id="ARBA00022475"/>
    </source>
</evidence>
<evidence type="ECO:0000256" key="4">
    <source>
        <dbReference type="ARBA" id="ARBA00022692"/>
    </source>
</evidence>
<dbReference type="GO" id="GO:0016746">
    <property type="term" value="F:acyltransferase activity"/>
    <property type="evidence" value="ECO:0007669"/>
    <property type="project" value="UniProtKB-KW"/>
</dbReference>
<evidence type="ECO:0000256" key="1">
    <source>
        <dbReference type="ARBA" id="ARBA00004651"/>
    </source>
</evidence>
<evidence type="ECO:0000256" key="2">
    <source>
        <dbReference type="ARBA" id="ARBA00010323"/>
    </source>
</evidence>
<comment type="similarity">
    <text evidence="2 7">Belongs to the membrane-bound acyltransferase family.</text>
</comment>
<name>A0A923LC92_9FIRM</name>
<dbReference type="RefSeq" id="WP_186872178.1">
    <property type="nucleotide sequence ID" value="NZ_JACOOR010000004.1"/>
</dbReference>
<sequence length="481" mass="55759">MLFNSNAFYVFLPLVFALYWLTPRKYRWGVLLVSSYYFYMSANAAYIVLLLATTLISYGTALLMERTPDSKRRKRYLWIALVICLGFLFFFKYFNFLSTSVTTLLRKCSLPLDDVTLNLVLPVGISFYTFQTLGYVLDVYHGKTKACRHFGKYAVFVSFFPLLLAGPIERAEHLMPQIEREHSLDADKAIRGSKWIAWGFFKKIAIADVVASCVDVVYNQVTSYTGLALGIATLFYAFQVYCDFSGYSDIARGVATLFDIELVNNFKSPYFSASVKEFWSRWHISLSSWLRDYIYFPLGGSRKGTFRTYRNLMITFLVSGLWHGASWTFVVWGGLHGLAQIAERIWNRYFPPKKERKSVIRVLLTFAFVTLTWLFFRANTMSDAGYILTHLFDGITHPVAYVRTAYEAFDSAGLIQSTDLKLVLIWILVLLVHDFIGLRRDVADWLGRFSKPVRYALYFLLLFIILYSRQLGQYEFVYFQF</sequence>
<reference evidence="9" key="1">
    <citation type="submission" date="2020-08" db="EMBL/GenBank/DDBJ databases">
        <title>Genome public.</title>
        <authorList>
            <person name="Liu C."/>
            <person name="Sun Q."/>
        </authorList>
    </citation>
    <scope>NUCLEOTIDE SEQUENCE</scope>
    <source>
        <strain evidence="9">NSJ-68</strain>
    </source>
</reference>
<keyword evidence="10" id="KW-1185">Reference proteome</keyword>
<keyword evidence="5 8" id="KW-1133">Transmembrane helix</keyword>
<organism evidence="9 10">
    <name type="scientific">Anaerosacchariphilus hominis</name>
    <dbReference type="NCBI Taxonomy" id="2763017"/>
    <lineage>
        <taxon>Bacteria</taxon>
        <taxon>Bacillati</taxon>
        <taxon>Bacillota</taxon>
        <taxon>Clostridia</taxon>
        <taxon>Lachnospirales</taxon>
        <taxon>Lachnospiraceae</taxon>
        <taxon>Anaerosacchariphilus</taxon>
    </lineage>
</organism>
<feature type="transmembrane region" description="Helical" evidence="8">
    <location>
        <begin position="115"/>
        <end position="138"/>
    </location>
</feature>
<keyword evidence="6 7" id="KW-0472">Membrane</keyword>
<keyword evidence="3 7" id="KW-1003">Cell membrane</keyword>
<evidence type="ECO:0000256" key="6">
    <source>
        <dbReference type="ARBA" id="ARBA00023136"/>
    </source>
</evidence>
<comment type="caution">
    <text evidence="9">The sequence shown here is derived from an EMBL/GenBank/DDBJ whole genome shotgun (WGS) entry which is preliminary data.</text>
</comment>
<dbReference type="EMBL" id="JACOOR010000004">
    <property type="protein sequence ID" value="MBC5659883.1"/>
    <property type="molecule type" value="Genomic_DNA"/>
</dbReference>
<evidence type="ECO:0000256" key="8">
    <source>
        <dbReference type="SAM" id="Phobius"/>
    </source>
</evidence>
<dbReference type="Pfam" id="PF03062">
    <property type="entry name" value="MBOAT"/>
    <property type="match status" value="1"/>
</dbReference>
<proteinExistence type="inferred from homology"/>
<feature type="transmembrane region" description="Helical" evidence="8">
    <location>
        <begin position="76"/>
        <end position="95"/>
    </location>
</feature>
<dbReference type="PIRSF" id="PIRSF500217">
    <property type="entry name" value="AlgI"/>
    <property type="match status" value="1"/>
</dbReference>
<dbReference type="InterPro" id="IPR004299">
    <property type="entry name" value="MBOAT_fam"/>
</dbReference>
<comment type="subcellular location">
    <subcellularLocation>
        <location evidence="1">Cell membrane</location>
        <topology evidence="1">Multi-pass membrane protein</topology>
    </subcellularLocation>
</comment>
<evidence type="ECO:0000313" key="9">
    <source>
        <dbReference type="EMBL" id="MBC5659883.1"/>
    </source>
</evidence>
<dbReference type="PIRSF" id="PIRSF016636">
    <property type="entry name" value="AlgI_DltB"/>
    <property type="match status" value="1"/>
</dbReference>
<dbReference type="PANTHER" id="PTHR13285">
    <property type="entry name" value="ACYLTRANSFERASE"/>
    <property type="match status" value="1"/>
</dbReference>
<keyword evidence="4 8" id="KW-0812">Transmembrane</keyword>
<evidence type="ECO:0000256" key="7">
    <source>
        <dbReference type="PIRNR" id="PIRNR016636"/>
    </source>
</evidence>
<gene>
    <name evidence="9" type="ORF">H8S44_08875</name>
</gene>
<dbReference type="GO" id="GO:0042121">
    <property type="term" value="P:alginic acid biosynthetic process"/>
    <property type="evidence" value="ECO:0007669"/>
    <property type="project" value="InterPro"/>
</dbReference>
<dbReference type="InterPro" id="IPR024194">
    <property type="entry name" value="Ac/AlaTfrase_AlgI/DltB"/>
</dbReference>
<dbReference type="InterPro" id="IPR028362">
    <property type="entry name" value="AlgI"/>
</dbReference>